<dbReference type="InterPro" id="IPR022789">
    <property type="entry name" value="ParD"/>
</dbReference>
<evidence type="ECO:0000313" key="2">
    <source>
        <dbReference type="Proteomes" id="UP000095347"/>
    </source>
</evidence>
<dbReference type="PANTHER" id="PTHR36582">
    <property type="entry name" value="ANTITOXIN PARD"/>
    <property type="match status" value="1"/>
</dbReference>
<dbReference type="Gene3D" id="6.10.10.120">
    <property type="entry name" value="Antitoxin ParD1-like"/>
    <property type="match status" value="1"/>
</dbReference>
<proteinExistence type="predicted"/>
<dbReference type="RefSeq" id="WP_069957255.1">
    <property type="nucleotide sequence ID" value="NZ_MCGG01000014.1"/>
</dbReference>
<sequence>MTRQSISFTDPNSEWLRLKVDVEGEYKSNSEVVNELIRKERAKEKAEIAAVRAALIEGEQSGMSDKTPDQIIKAVLERKHGNGDL</sequence>
<gene>
    <name evidence="1" type="ORF">BEN30_06575</name>
</gene>
<dbReference type="AlphaFoldDB" id="A0A1E5Q9P8"/>
<keyword evidence="2" id="KW-1185">Reference proteome</keyword>
<organism evidence="1 2">
    <name type="scientific">Magnetovibrio blakemorei</name>
    <dbReference type="NCBI Taxonomy" id="28181"/>
    <lineage>
        <taxon>Bacteria</taxon>
        <taxon>Pseudomonadati</taxon>
        <taxon>Pseudomonadota</taxon>
        <taxon>Alphaproteobacteria</taxon>
        <taxon>Rhodospirillales</taxon>
        <taxon>Magnetovibrionaceae</taxon>
        <taxon>Magnetovibrio</taxon>
    </lineage>
</organism>
<comment type="caution">
    <text evidence="1">The sequence shown here is derived from an EMBL/GenBank/DDBJ whole genome shotgun (WGS) entry which is preliminary data.</text>
</comment>
<evidence type="ECO:0000313" key="1">
    <source>
        <dbReference type="EMBL" id="OEJ68414.1"/>
    </source>
</evidence>
<accession>A0A1E5Q9P8</accession>
<reference evidence="2" key="1">
    <citation type="submission" date="2016-07" db="EMBL/GenBank/DDBJ databases">
        <authorList>
            <person name="Florea S."/>
            <person name="Webb J.S."/>
            <person name="Jaromczyk J."/>
            <person name="Schardl C.L."/>
        </authorList>
    </citation>
    <scope>NUCLEOTIDE SEQUENCE [LARGE SCALE GENOMIC DNA]</scope>
    <source>
        <strain evidence="2">MV-1</strain>
    </source>
</reference>
<dbReference type="STRING" id="28181.BEN30_06575"/>
<dbReference type="InterPro" id="IPR038296">
    <property type="entry name" value="ParD_sf"/>
</dbReference>
<dbReference type="EMBL" id="MCGG01000014">
    <property type="protein sequence ID" value="OEJ68414.1"/>
    <property type="molecule type" value="Genomic_DNA"/>
</dbReference>
<dbReference type="PANTHER" id="PTHR36582:SF2">
    <property type="entry name" value="ANTITOXIN PARD"/>
    <property type="match status" value="1"/>
</dbReference>
<name>A0A1E5Q9P8_9PROT</name>
<dbReference type="OrthoDB" id="9811310at2"/>
<dbReference type="Pfam" id="PF03693">
    <property type="entry name" value="ParD_antitoxin"/>
    <property type="match status" value="1"/>
</dbReference>
<protein>
    <submittedName>
        <fullName evidence="1">Addiction module antitoxin</fullName>
    </submittedName>
</protein>
<dbReference type="Proteomes" id="UP000095347">
    <property type="component" value="Unassembled WGS sequence"/>
</dbReference>